<evidence type="ECO:0000256" key="2">
    <source>
        <dbReference type="ARBA" id="ARBA00023125"/>
    </source>
</evidence>
<dbReference type="GO" id="GO:0043565">
    <property type="term" value="F:sequence-specific DNA binding"/>
    <property type="evidence" value="ECO:0007669"/>
    <property type="project" value="InterPro"/>
</dbReference>
<dbReference type="InterPro" id="IPR018060">
    <property type="entry name" value="HTH_AraC"/>
</dbReference>
<dbReference type="InterPro" id="IPR009057">
    <property type="entry name" value="Homeodomain-like_sf"/>
</dbReference>
<dbReference type="GO" id="GO:0003700">
    <property type="term" value="F:DNA-binding transcription factor activity"/>
    <property type="evidence" value="ECO:0007669"/>
    <property type="project" value="InterPro"/>
</dbReference>
<dbReference type="InterPro" id="IPR053142">
    <property type="entry name" value="PchR_regulatory_protein"/>
</dbReference>
<evidence type="ECO:0000259" key="4">
    <source>
        <dbReference type="PROSITE" id="PS01124"/>
    </source>
</evidence>
<dbReference type="SUPFAM" id="SSF46689">
    <property type="entry name" value="Homeodomain-like"/>
    <property type="match status" value="1"/>
</dbReference>
<accession>A0A1K1PNG5</accession>
<dbReference type="Gene3D" id="1.10.10.60">
    <property type="entry name" value="Homeodomain-like"/>
    <property type="match status" value="1"/>
</dbReference>
<dbReference type="PROSITE" id="PS01124">
    <property type="entry name" value="HTH_ARAC_FAMILY_2"/>
    <property type="match status" value="1"/>
</dbReference>
<dbReference type="InterPro" id="IPR020449">
    <property type="entry name" value="Tscrpt_reg_AraC-type_HTH"/>
</dbReference>
<evidence type="ECO:0000313" key="5">
    <source>
        <dbReference type="EMBL" id="SFW49240.1"/>
    </source>
</evidence>
<dbReference type="PRINTS" id="PR00032">
    <property type="entry name" value="HTHARAC"/>
</dbReference>
<reference evidence="6" key="1">
    <citation type="submission" date="2016-11" db="EMBL/GenBank/DDBJ databases">
        <authorList>
            <person name="Varghese N."/>
            <person name="Submissions S."/>
        </authorList>
    </citation>
    <scope>NUCLEOTIDE SEQUENCE [LARGE SCALE GENOMIC DNA]</scope>
    <source>
        <strain evidence="6">DSM 24786</strain>
    </source>
</reference>
<protein>
    <submittedName>
        <fullName evidence="5">AraC-type DNA-binding protein</fullName>
    </submittedName>
</protein>
<gene>
    <name evidence="5" type="ORF">SAMN05660313_02064</name>
</gene>
<keyword evidence="6" id="KW-1185">Reference proteome</keyword>
<dbReference type="EMBL" id="FPIY01000002">
    <property type="protein sequence ID" value="SFW49240.1"/>
    <property type="molecule type" value="Genomic_DNA"/>
</dbReference>
<name>A0A1K1PNG5_9FLAO</name>
<keyword evidence="3" id="KW-0804">Transcription</keyword>
<dbReference type="Pfam" id="PF12833">
    <property type="entry name" value="HTH_18"/>
    <property type="match status" value="1"/>
</dbReference>
<evidence type="ECO:0000313" key="6">
    <source>
        <dbReference type="Proteomes" id="UP000183257"/>
    </source>
</evidence>
<evidence type="ECO:0000256" key="3">
    <source>
        <dbReference type="ARBA" id="ARBA00023163"/>
    </source>
</evidence>
<sequence>MGQPKKNMIKIIVDAKSTEGTVRQIQEVIGGTIEERWGEFVLNVDSELATGNIRFITFDWGVNLLEYDITFHDDITIEMDASEYNPIHFTYCLEGHCYHRFGYEEESEKRKIEQFQSVIITSKDGGYNYGYFKKGVKLAINVIQITRKKFLKKRLNNVDELNRKLYEVFLDTDHENTFRYFGNYNLRLADKISALRKSKTKGMIRIMQIEGMVYQILSMHILQYDRAVKNKAPKTTLLKSELKIVRNISKMILKDVSKDYSLDMLSAESGLSQAKLQEGFKLLYTRTVTEYIRHVRLEEARDYIRTTEMNISQIVYTIGFSSRSYFSKIFKNKYSISPSEFKESLETRASA</sequence>
<keyword evidence="1" id="KW-0805">Transcription regulation</keyword>
<keyword evidence="2 5" id="KW-0238">DNA-binding</keyword>
<dbReference type="STRING" id="76595.SAMN05660313_02064"/>
<dbReference type="PANTHER" id="PTHR47893:SF1">
    <property type="entry name" value="REGULATORY PROTEIN PCHR"/>
    <property type="match status" value="1"/>
</dbReference>
<evidence type="ECO:0000256" key="1">
    <source>
        <dbReference type="ARBA" id="ARBA00023015"/>
    </source>
</evidence>
<dbReference type="PANTHER" id="PTHR47893">
    <property type="entry name" value="REGULATORY PROTEIN PCHR"/>
    <property type="match status" value="1"/>
</dbReference>
<dbReference type="Proteomes" id="UP000183257">
    <property type="component" value="Unassembled WGS sequence"/>
</dbReference>
<proteinExistence type="predicted"/>
<dbReference type="AlphaFoldDB" id="A0A1K1PNG5"/>
<feature type="domain" description="HTH araC/xylS-type" evidence="4">
    <location>
        <begin position="246"/>
        <end position="344"/>
    </location>
</feature>
<dbReference type="SMART" id="SM00342">
    <property type="entry name" value="HTH_ARAC"/>
    <property type="match status" value="1"/>
</dbReference>
<organism evidence="5 6">
    <name type="scientific">Cellulophaga fucicola</name>
    <dbReference type="NCBI Taxonomy" id="76595"/>
    <lineage>
        <taxon>Bacteria</taxon>
        <taxon>Pseudomonadati</taxon>
        <taxon>Bacteroidota</taxon>
        <taxon>Flavobacteriia</taxon>
        <taxon>Flavobacteriales</taxon>
        <taxon>Flavobacteriaceae</taxon>
        <taxon>Cellulophaga</taxon>
    </lineage>
</organism>